<sequence>MGSPKSQPARVVFDTGSEYLAITSVLCDDETAGNYKFKKYDPISGGFVDRDQMHKRCKTMSYDMHGSDSNKILSKASSKLTYGSAKLQGFIWQDYTCIQPLKDQPMSAVQLKIELKQNKCAFFQFLALYKSQGLGHDSDGILGLSPHKDMKKKKLHYLWSLKDNGIIDRAMVSFSITSKEMGETPYALFGGYNSSQIVGGAEGLKTFRNFENWLGTWALEGQGMYYGEKPMQKPGEDTSYPAIIDTGSSQLSIPPDVFEKIRLEWQQALPNLDCSTDKTFCHVKDSCENIAPKLKPVGFQMSDYVFEINPEQYLYKSSHKKCYFVVHKCRLPGKNKNLFLIGDAFLKHFYSVYDFDRDTVSLGINKHSEGKVSMFKPGSRPDNLIKAQTSFEGDLDESLLQTNNSTSLAAEAPAHNQTAAI</sequence>
<evidence type="ECO:0000256" key="4">
    <source>
        <dbReference type="ARBA" id="ARBA00022801"/>
    </source>
</evidence>
<keyword evidence="2" id="KW-0645">Protease</keyword>
<dbReference type="PRINTS" id="PR00792">
    <property type="entry name" value="PEPSIN"/>
</dbReference>
<dbReference type="CDD" id="cd05471">
    <property type="entry name" value="pepsin_like"/>
    <property type="match status" value="1"/>
</dbReference>
<dbReference type="InterPro" id="IPR021109">
    <property type="entry name" value="Peptidase_aspartic_dom_sf"/>
</dbReference>
<dbReference type="InterPro" id="IPR034164">
    <property type="entry name" value="Pepsin-like_dom"/>
</dbReference>
<evidence type="ECO:0000256" key="1">
    <source>
        <dbReference type="ARBA" id="ARBA00007447"/>
    </source>
</evidence>
<evidence type="ECO:0000313" key="7">
    <source>
        <dbReference type="EMBL" id="CAE0229640.1"/>
    </source>
</evidence>
<dbReference type="AlphaFoldDB" id="A0A7S3CJ97"/>
<dbReference type="PANTHER" id="PTHR47966:SF51">
    <property type="entry name" value="BETA-SITE APP-CLEAVING ENZYME, ISOFORM A-RELATED"/>
    <property type="match status" value="1"/>
</dbReference>
<reference evidence="7" key="1">
    <citation type="submission" date="2021-01" db="EMBL/GenBank/DDBJ databases">
        <authorList>
            <person name="Corre E."/>
            <person name="Pelletier E."/>
            <person name="Niang G."/>
            <person name="Scheremetjew M."/>
            <person name="Finn R."/>
            <person name="Kale V."/>
            <person name="Holt S."/>
            <person name="Cochrane G."/>
            <person name="Meng A."/>
            <person name="Brown T."/>
            <person name="Cohen L."/>
        </authorList>
    </citation>
    <scope>NUCLEOTIDE SEQUENCE</scope>
    <source>
        <strain evidence="7">Ras09</strain>
    </source>
</reference>
<feature type="active site" evidence="5">
    <location>
        <position position="14"/>
    </location>
</feature>
<name>A0A7S3CJ97_9SPIT</name>
<dbReference type="Gene3D" id="2.40.70.10">
    <property type="entry name" value="Acid Proteases"/>
    <property type="match status" value="2"/>
</dbReference>
<keyword evidence="4" id="KW-0378">Hydrolase</keyword>
<evidence type="ECO:0000256" key="3">
    <source>
        <dbReference type="ARBA" id="ARBA00022750"/>
    </source>
</evidence>
<evidence type="ECO:0000259" key="6">
    <source>
        <dbReference type="PROSITE" id="PS51767"/>
    </source>
</evidence>
<accession>A0A7S3CJ97</accession>
<dbReference type="GO" id="GO:0006508">
    <property type="term" value="P:proteolysis"/>
    <property type="evidence" value="ECO:0007669"/>
    <property type="project" value="UniProtKB-KW"/>
</dbReference>
<dbReference type="InterPro" id="IPR001461">
    <property type="entry name" value="Aspartic_peptidase_A1"/>
</dbReference>
<dbReference type="PROSITE" id="PS51767">
    <property type="entry name" value="PEPTIDASE_A1"/>
    <property type="match status" value="1"/>
</dbReference>
<proteinExistence type="inferred from homology"/>
<feature type="domain" description="Peptidase A1" evidence="6">
    <location>
        <begin position="1"/>
        <end position="363"/>
    </location>
</feature>
<comment type="similarity">
    <text evidence="1">Belongs to the peptidase A1 family.</text>
</comment>
<evidence type="ECO:0000256" key="2">
    <source>
        <dbReference type="ARBA" id="ARBA00022670"/>
    </source>
</evidence>
<gene>
    <name evidence="7" type="ORF">SRAS04492_LOCUS1424</name>
</gene>
<evidence type="ECO:0000256" key="5">
    <source>
        <dbReference type="PIRSR" id="PIRSR601461-1"/>
    </source>
</evidence>
<dbReference type="InterPro" id="IPR033121">
    <property type="entry name" value="PEPTIDASE_A1"/>
</dbReference>
<protein>
    <recommendedName>
        <fullName evidence="6">Peptidase A1 domain-containing protein</fullName>
    </recommendedName>
</protein>
<feature type="active site" evidence="5">
    <location>
        <position position="245"/>
    </location>
</feature>
<dbReference type="PANTHER" id="PTHR47966">
    <property type="entry name" value="BETA-SITE APP-CLEAVING ENZYME, ISOFORM A-RELATED"/>
    <property type="match status" value="1"/>
</dbReference>
<dbReference type="SUPFAM" id="SSF50630">
    <property type="entry name" value="Acid proteases"/>
    <property type="match status" value="1"/>
</dbReference>
<dbReference type="EMBL" id="HBIA01002799">
    <property type="protein sequence ID" value="CAE0229640.1"/>
    <property type="molecule type" value="Transcribed_RNA"/>
</dbReference>
<dbReference type="Pfam" id="PF00026">
    <property type="entry name" value="Asp"/>
    <property type="match status" value="1"/>
</dbReference>
<dbReference type="GO" id="GO:0004190">
    <property type="term" value="F:aspartic-type endopeptidase activity"/>
    <property type="evidence" value="ECO:0007669"/>
    <property type="project" value="UniProtKB-KW"/>
</dbReference>
<organism evidence="7">
    <name type="scientific">Strombidium rassoulzadegani</name>
    <dbReference type="NCBI Taxonomy" id="1082188"/>
    <lineage>
        <taxon>Eukaryota</taxon>
        <taxon>Sar</taxon>
        <taxon>Alveolata</taxon>
        <taxon>Ciliophora</taxon>
        <taxon>Intramacronucleata</taxon>
        <taxon>Spirotrichea</taxon>
        <taxon>Oligotrichia</taxon>
        <taxon>Strombidiidae</taxon>
        <taxon>Strombidium</taxon>
    </lineage>
</organism>
<keyword evidence="3" id="KW-0064">Aspartyl protease</keyword>